<protein>
    <submittedName>
        <fullName evidence="1">Uncharacterized protein</fullName>
    </submittedName>
</protein>
<dbReference type="EMBL" id="JANFVX010000014">
    <property type="protein sequence ID" value="MCW0345322.1"/>
    <property type="molecule type" value="Genomic_DNA"/>
</dbReference>
<gene>
    <name evidence="1" type="ORF">NB703_003415</name>
</gene>
<proteinExistence type="predicted"/>
<evidence type="ECO:0000313" key="1">
    <source>
        <dbReference type="EMBL" id="MCW0345322.1"/>
    </source>
</evidence>
<evidence type="ECO:0000313" key="2">
    <source>
        <dbReference type="Proteomes" id="UP001208888"/>
    </source>
</evidence>
<dbReference type="Proteomes" id="UP001208888">
    <property type="component" value="Unassembled WGS sequence"/>
</dbReference>
<dbReference type="AlphaFoldDB" id="A0AAJ1D141"/>
<reference evidence="1" key="1">
    <citation type="submission" date="2022-06" db="EMBL/GenBank/DDBJ databases">
        <title>Dynamics of rice microbiomes reveals core vertical transmitted seed endophytes.</title>
        <authorList>
            <person name="Liao K."/>
            <person name="Zhang X."/>
        </authorList>
    </citation>
    <scope>NUCLEOTIDE SEQUENCE</scope>
    <source>
        <strain evidence="1">JT1-17</strain>
    </source>
</reference>
<accession>A0AAJ1D141</accession>
<sequence length="91" mass="9886">MFRIEEESINIVIGEALLALLDDDAEVSTETLSAQLKRMLKTETSDARRQAIQDAIRQTGGFLHSAGDGQYDAVKGKTAYGRGTSGLFISH</sequence>
<comment type="caution">
    <text evidence="1">The sequence shown here is derived from an EMBL/GenBank/DDBJ whole genome shotgun (WGS) entry which is preliminary data.</text>
</comment>
<name>A0AAJ1D141_PANAN</name>
<organism evidence="1 2">
    <name type="scientific">Pantoea ananas</name>
    <name type="common">Erwinia uredovora</name>
    <dbReference type="NCBI Taxonomy" id="553"/>
    <lineage>
        <taxon>Bacteria</taxon>
        <taxon>Pseudomonadati</taxon>
        <taxon>Pseudomonadota</taxon>
        <taxon>Gammaproteobacteria</taxon>
        <taxon>Enterobacterales</taxon>
        <taxon>Erwiniaceae</taxon>
        <taxon>Pantoea</taxon>
    </lineage>
</organism>
<dbReference type="RefSeq" id="WP_028724183.1">
    <property type="nucleotide sequence ID" value="NZ_CP020943.2"/>
</dbReference>